<dbReference type="GO" id="GO:0022857">
    <property type="term" value="F:transmembrane transporter activity"/>
    <property type="evidence" value="ECO:0007669"/>
    <property type="project" value="TreeGrafter"/>
</dbReference>
<comment type="caution">
    <text evidence="4">The sequence shown here is derived from an EMBL/GenBank/DDBJ whole genome shotgun (WGS) entry which is preliminary data.</text>
</comment>
<dbReference type="GO" id="GO:0005886">
    <property type="term" value="C:plasma membrane"/>
    <property type="evidence" value="ECO:0007669"/>
    <property type="project" value="TreeGrafter"/>
</dbReference>
<name>A0A261EUI3_9BIFI</name>
<dbReference type="Proteomes" id="UP000216004">
    <property type="component" value="Unassembled WGS sequence"/>
</dbReference>
<keyword evidence="2 4" id="KW-0067">ATP-binding</keyword>
<dbReference type="GO" id="GO:0016887">
    <property type="term" value="F:ATP hydrolysis activity"/>
    <property type="evidence" value="ECO:0007669"/>
    <property type="project" value="InterPro"/>
</dbReference>
<dbReference type="EMBL" id="MWWS01000004">
    <property type="protein sequence ID" value="OZG50306.1"/>
    <property type="molecule type" value="Genomic_DNA"/>
</dbReference>
<feature type="domain" description="ABC transporter" evidence="3">
    <location>
        <begin position="12"/>
        <end position="223"/>
    </location>
</feature>
<dbReference type="AlphaFoldDB" id="A0A261EUI3"/>
<dbReference type="Gene3D" id="3.40.50.300">
    <property type="entry name" value="P-loop containing nucleotide triphosphate hydrolases"/>
    <property type="match status" value="1"/>
</dbReference>
<evidence type="ECO:0000259" key="3">
    <source>
        <dbReference type="PROSITE" id="PS50893"/>
    </source>
</evidence>
<dbReference type="InterPro" id="IPR003439">
    <property type="entry name" value="ABC_transporter-like_ATP-bd"/>
</dbReference>
<accession>A0A261EUI3</accession>
<proteinExistence type="predicted"/>
<evidence type="ECO:0000313" key="5">
    <source>
        <dbReference type="Proteomes" id="UP000216004"/>
    </source>
</evidence>
<protein>
    <submittedName>
        <fullName evidence="4">ABC transporter, ATP-binding protein</fullName>
    </submittedName>
</protein>
<sequence length="223" mass="24410">MMTELPTTASELTVSGLKKHFGQRTIWSSLSFTASPGSVTAITGDSGSGKTTLLNCLGLLEPFEAGTIRYGEWQFGPKVKAGIQRRYLRQVLGFLFQNYGLIDRWSVRRNLLVPLQVRTGSRQERASRIHQVLSTVGLAGYEKKLVYTLSGGEQQRVALARLILKQPSVILADEPTSALDQANADLVMRVLKQEAEQGALVLLATHSQSIVDQCSGNIHLSKS</sequence>
<dbReference type="PANTHER" id="PTHR24220:SF86">
    <property type="entry name" value="ABC TRANSPORTER ABCH.1"/>
    <property type="match status" value="1"/>
</dbReference>
<dbReference type="InterPro" id="IPR015854">
    <property type="entry name" value="ABC_transpr_LolD-like"/>
</dbReference>
<dbReference type="GO" id="GO:0005524">
    <property type="term" value="F:ATP binding"/>
    <property type="evidence" value="ECO:0007669"/>
    <property type="project" value="UniProtKB-KW"/>
</dbReference>
<reference evidence="4 5" key="1">
    <citation type="journal article" date="2017" name="BMC Genomics">
        <title>Comparative genomic and phylogenomic analyses of the Bifidobacteriaceae family.</title>
        <authorList>
            <person name="Lugli G.A."/>
            <person name="Milani C."/>
            <person name="Turroni F."/>
            <person name="Duranti S."/>
            <person name="Mancabelli L."/>
            <person name="Mangifesta M."/>
            <person name="Ferrario C."/>
            <person name="Modesto M."/>
            <person name="Mattarelli P."/>
            <person name="Jiri K."/>
            <person name="van Sinderen D."/>
            <person name="Ventura M."/>
        </authorList>
    </citation>
    <scope>NUCLEOTIDE SEQUENCE [LARGE SCALE GENOMIC DNA]</scope>
    <source>
        <strain evidence="4 5">DSM 22924</strain>
    </source>
</reference>
<dbReference type="InterPro" id="IPR003593">
    <property type="entry name" value="AAA+_ATPase"/>
</dbReference>
<dbReference type="PROSITE" id="PS00211">
    <property type="entry name" value="ABC_TRANSPORTER_1"/>
    <property type="match status" value="1"/>
</dbReference>
<dbReference type="Pfam" id="PF00005">
    <property type="entry name" value="ABC_tran"/>
    <property type="match status" value="1"/>
</dbReference>
<dbReference type="PROSITE" id="PS50893">
    <property type="entry name" value="ABC_TRANSPORTER_2"/>
    <property type="match status" value="1"/>
</dbReference>
<dbReference type="SMART" id="SM00382">
    <property type="entry name" value="AAA"/>
    <property type="match status" value="1"/>
</dbReference>
<evidence type="ECO:0000256" key="1">
    <source>
        <dbReference type="ARBA" id="ARBA00022741"/>
    </source>
</evidence>
<dbReference type="InterPro" id="IPR027417">
    <property type="entry name" value="P-loop_NTPase"/>
</dbReference>
<dbReference type="RefSeq" id="WP_244568729.1">
    <property type="nucleotide sequence ID" value="NZ_MWWS01000004.1"/>
</dbReference>
<dbReference type="SUPFAM" id="SSF52540">
    <property type="entry name" value="P-loop containing nucleoside triphosphate hydrolases"/>
    <property type="match status" value="1"/>
</dbReference>
<keyword evidence="5" id="KW-1185">Reference proteome</keyword>
<dbReference type="InterPro" id="IPR017871">
    <property type="entry name" value="ABC_transporter-like_CS"/>
</dbReference>
<dbReference type="PANTHER" id="PTHR24220">
    <property type="entry name" value="IMPORT ATP-BINDING PROTEIN"/>
    <property type="match status" value="1"/>
</dbReference>
<organism evidence="4 5">
    <name type="scientific">Bombiscardovia coagulans</name>
    <dbReference type="NCBI Taxonomy" id="686666"/>
    <lineage>
        <taxon>Bacteria</taxon>
        <taxon>Bacillati</taxon>
        <taxon>Actinomycetota</taxon>
        <taxon>Actinomycetes</taxon>
        <taxon>Bifidobacteriales</taxon>
        <taxon>Bifidobacteriaceae</taxon>
        <taxon>Bombiscardovia</taxon>
    </lineage>
</organism>
<evidence type="ECO:0000256" key="2">
    <source>
        <dbReference type="ARBA" id="ARBA00022840"/>
    </source>
</evidence>
<evidence type="ECO:0000313" key="4">
    <source>
        <dbReference type="EMBL" id="OZG50306.1"/>
    </source>
</evidence>
<keyword evidence="1" id="KW-0547">Nucleotide-binding</keyword>
<gene>
    <name evidence="4" type="ORF">BOCO_0823</name>
</gene>